<name>A0A2T7PWF4_POMCA</name>
<dbReference type="PANTHER" id="PTHR11214">
    <property type="entry name" value="BETA-1,3-N-ACETYLGLUCOSAMINYLTRANSFERASE"/>
    <property type="match status" value="1"/>
</dbReference>
<comment type="similarity">
    <text evidence="2 10">Belongs to the glycosyltransferase 31 family.</text>
</comment>
<keyword evidence="4" id="KW-0808">Transferase</keyword>
<evidence type="ECO:0000313" key="11">
    <source>
        <dbReference type="EMBL" id="PVD37752.1"/>
    </source>
</evidence>
<reference evidence="11 12" key="1">
    <citation type="submission" date="2018-04" db="EMBL/GenBank/DDBJ databases">
        <title>The genome of golden apple snail Pomacea canaliculata provides insight into stress tolerance and invasive adaptation.</title>
        <authorList>
            <person name="Liu C."/>
            <person name="Liu B."/>
            <person name="Ren Y."/>
            <person name="Zhang Y."/>
            <person name="Wang H."/>
            <person name="Li S."/>
            <person name="Jiang F."/>
            <person name="Yin L."/>
            <person name="Zhang G."/>
            <person name="Qian W."/>
            <person name="Fan W."/>
        </authorList>
    </citation>
    <scope>NUCLEOTIDE SEQUENCE [LARGE SCALE GENOMIC DNA]</scope>
    <source>
        <strain evidence="11">SZHN2017</strain>
        <tissue evidence="11">Muscle</tissue>
    </source>
</reference>
<keyword evidence="8 10" id="KW-0333">Golgi apparatus</keyword>
<keyword evidence="7" id="KW-1133">Transmembrane helix</keyword>
<evidence type="ECO:0000256" key="1">
    <source>
        <dbReference type="ARBA" id="ARBA00004323"/>
    </source>
</evidence>
<proteinExistence type="inferred from homology"/>
<organism evidence="11 12">
    <name type="scientific">Pomacea canaliculata</name>
    <name type="common">Golden apple snail</name>
    <dbReference type="NCBI Taxonomy" id="400727"/>
    <lineage>
        <taxon>Eukaryota</taxon>
        <taxon>Metazoa</taxon>
        <taxon>Spiralia</taxon>
        <taxon>Lophotrochozoa</taxon>
        <taxon>Mollusca</taxon>
        <taxon>Gastropoda</taxon>
        <taxon>Caenogastropoda</taxon>
        <taxon>Architaenioglossa</taxon>
        <taxon>Ampullarioidea</taxon>
        <taxon>Ampullariidae</taxon>
        <taxon>Pomacea</taxon>
    </lineage>
</organism>
<evidence type="ECO:0000256" key="9">
    <source>
        <dbReference type="ARBA" id="ARBA00023136"/>
    </source>
</evidence>
<evidence type="ECO:0000313" key="12">
    <source>
        <dbReference type="Proteomes" id="UP000245119"/>
    </source>
</evidence>
<keyword evidence="5" id="KW-0812">Transmembrane</keyword>
<dbReference type="AlphaFoldDB" id="A0A2T7PWF4"/>
<dbReference type="Proteomes" id="UP000245119">
    <property type="component" value="Linkage Group LG1"/>
</dbReference>
<dbReference type="OrthoDB" id="2139606at2759"/>
<dbReference type="Pfam" id="PF01762">
    <property type="entry name" value="Galactosyl_T"/>
    <property type="match status" value="1"/>
</dbReference>
<protein>
    <recommendedName>
        <fullName evidence="10">Hexosyltransferase</fullName>
        <ecNumber evidence="10">2.4.1.-</ecNumber>
    </recommendedName>
</protein>
<keyword evidence="3 10" id="KW-0328">Glycosyltransferase</keyword>
<dbReference type="EC" id="2.4.1.-" evidence="10"/>
<dbReference type="EMBL" id="PZQS01000001">
    <property type="protein sequence ID" value="PVD37752.1"/>
    <property type="molecule type" value="Genomic_DNA"/>
</dbReference>
<keyword evidence="12" id="KW-1185">Reference proteome</keyword>
<dbReference type="GO" id="GO:0000139">
    <property type="term" value="C:Golgi membrane"/>
    <property type="evidence" value="ECO:0007669"/>
    <property type="project" value="UniProtKB-SubCell"/>
</dbReference>
<accession>A0A2T7PWF4</accession>
<evidence type="ECO:0000256" key="3">
    <source>
        <dbReference type="ARBA" id="ARBA00022676"/>
    </source>
</evidence>
<dbReference type="GO" id="GO:0016758">
    <property type="term" value="F:hexosyltransferase activity"/>
    <property type="evidence" value="ECO:0007669"/>
    <property type="project" value="InterPro"/>
</dbReference>
<evidence type="ECO:0000256" key="5">
    <source>
        <dbReference type="ARBA" id="ARBA00022692"/>
    </source>
</evidence>
<dbReference type="PANTHER" id="PTHR11214:SF376">
    <property type="entry name" value="HEXOSYLTRANSFERASE"/>
    <property type="match status" value="1"/>
</dbReference>
<comment type="caution">
    <text evidence="11">The sequence shown here is derived from an EMBL/GenBank/DDBJ whole genome shotgun (WGS) entry which is preliminary data.</text>
</comment>
<evidence type="ECO:0000256" key="7">
    <source>
        <dbReference type="ARBA" id="ARBA00022989"/>
    </source>
</evidence>
<dbReference type="STRING" id="400727.A0A2T7PWF4"/>
<evidence type="ECO:0000256" key="2">
    <source>
        <dbReference type="ARBA" id="ARBA00008661"/>
    </source>
</evidence>
<sequence length="257" mass="29119">MILVLSSYRCRAKFERLAIRATYGSVAEGNAWPNKEVPESVGLVFLLGKPPTVKARRRLTAESQQYGDVMIGDFTDTYANLTLKVLFGLRWMVEACPHVQYVLKIDDDTFVNIPLLLAFLLHGEDNAMYGHVYFSSRVFRGGKWAVPNNVYPLGLYPPYLSGTAYVASMDAVKKVVDASVHVPMLPVEDAHVTGILPIVADVRRISTYGFTHVLDHKPDFCEFMLNKRLVGNRMRKKDKIHAWNLMKIADRRHCSMQ</sequence>
<evidence type="ECO:0000256" key="8">
    <source>
        <dbReference type="ARBA" id="ARBA00023034"/>
    </source>
</evidence>
<comment type="subcellular location">
    <subcellularLocation>
        <location evidence="1 10">Golgi apparatus membrane</location>
        <topology evidence="1 10">Single-pass type II membrane protein</topology>
    </subcellularLocation>
</comment>
<dbReference type="Gene3D" id="3.90.550.50">
    <property type="match status" value="1"/>
</dbReference>
<dbReference type="GO" id="GO:0006493">
    <property type="term" value="P:protein O-linked glycosylation"/>
    <property type="evidence" value="ECO:0007669"/>
    <property type="project" value="TreeGrafter"/>
</dbReference>
<evidence type="ECO:0000256" key="10">
    <source>
        <dbReference type="RuleBase" id="RU363063"/>
    </source>
</evidence>
<keyword evidence="9" id="KW-0472">Membrane</keyword>
<gene>
    <name evidence="11" type="ORF">C0Q70_00353</name>
</gene>
<dbReference type="InterPro" id="IPR002659">
    <property type="entry name" value="Glyco_trans_31"/>
</dbReference>
<evidence type="ECO:0000256" key="6">
    <source>
        <dbReference type="ARBA" id="ARBA00022968"/>
    </source>
</evidence>
<keyword evidence="6" id="KW-0735">Signal-anchor</keyword>
<evidence type="ECO:0000256" key="4">
    <source>
        <dbReference type="ARBA" id="ARBA00022679"/>
    </source>
</evidence>